<name>A0A5N5TC86_9CRUS</name>
<keyword evidence="1" id="KW-1133">Transmembrane helix</keyword>
<comment type="caution">
    <text evidence="2">The sequence shown here is derived from an EMBL/GenBank/DDBJ whole genome shotgun (WGS) entry which is preliminary data.</text>
</comment>
<organism evidence="2 3">
    <name type="scientific">Armadillidium nasatum</name>
    <dbReference type="NCBI Taxonomy" id="96803"/>
    <lineage>
        <taxon>Eukaryota</taxon>
        <taxon>Metazoa</taxon>
        <taxon>Ecdysozoa</taxon>
        <taxon>Arthropoda</taxon>
        <taxon>Crustacea</taxon>
        <taxon>Multicrustacea</taxon>
        <taxon>Malacostraca</taxon>
        <taxon>Eumalacostraca</taxon>
        <taxon>Peracarida</taxon>
        <taxon>Isopoda</taxon>
        <taxon>Oniscidea</taxon>
        <taxon>Crinocheta</taxon>
        <taxon>Armadillidiidae</taxon>
        <taxon>Armadillidium</taxon>
    </lineage>
</organism>
<feature type="transmembrane region" description="Helical" evidence="1">
    <location>
        <begin position="67"/>
        <end position="84"/>
    </location>
</feature>
<dbReference type="OrthoDB" id="10343279at2759"/>
<sequence length="413" mass="47237">MKKFTDLCTTFNDLMHMNDEVQMKNCEDLQVSMEITQTILTGLITLNGLVIGFTFFVVPFIVFNKEVIILSLTTLLLILTVKYLKRYNHNVIRKQSQNFTTLHFNNRDEEARDMYGHVSNCSSEQRINDLSLQNNISLYSLASNLNDLYTVDLDNTEISENYKANSYSMKNINKSDFPYCKTEENLVVFKVENIELSEENLALFNKENLLLSKSTINIDQTEIGISNELTNTNQADEVLFLKANNSILSETHLSTESKKNYKVAFADALEKCDLESDTKYLEIEKQEGSELQTLLHSVKKEYITKTFRKSQSCAGKINSSKLKQDKQCKGSDVVTFLDGNFGMDEESVENEARRSSKSLGNANIWNAPQISNDISTITIEGIRFQKETINRLKKSLRPMSRFQVVEKIKNIIS</sequence>
<accession>A0A5N5TC86</accession>
<dbReference type="Proteomes" id="UP000326759">
    <property type="component" value="Unassembled WGS sequence"/>
</dbReference>
<gene>
    <name evidence="2" type="ORF">Anas_11488</name>
</gene>
<dbReference type="AlphaFoldDB" id="A0A5N5TC86"/>
<evidence type="ECO:0000256" key="1">
    <source>
        <dbReference type="SAM" id="Phobius"/>
    </source>
</evidence>
<protein>
    <recommendedName>
        <fullName evidence="4">Transmembrane protein</fullName>
    </recommendedName>
</protein>
<keyword evidence="1" id="KW-0472">Membrane</keyword>
<evidence type="ECO:0000313" key="2">
    <source>
        <dbReference type="EMBL" id="KAB7503688.1"/>
    </source>
</evidence>
<reference evidence="2 3" key="1">
    <citation type="journal article" date="2019" name="PLoS Biol.">
        <title>Sex chromosomes control vertical transmission of feminizing Wolbachia symbionts in an isopod.</title>
        <authorList>
            <person name="Becking T."/>
            <person name="Chebbi M.A."/>
            <person name="Giraud I."/>
            <person name="Moumen B."/>
            <person name="Laverre T."/>
            <person name="Caubet Y."/>
            <person name="Peccoud J."/>
            <person name="Gilbert C."/>
            <person name="Cordaux R."/>
        </authorList>
    </citation>
    <scope>NUCLEOTIDE SEQUENCE [LARGE SCALE GENOMIC DNA]</scope>
    <source>
        <strain evidence="2">ANa2</strain>
        <tissue evidence="2">Whole body excluding digestive tract and cuticle</tissue>
    </source>
</reference>
<feature type="transmembrane region" description="Helical" evidence="1">
    <location>
        <begin position="39"/>
        <end position="61"/>
    </location>
</feature>
<evidence type="ECO:0000313" key="3">
    <source>
        <dbReference type="Proteomes" id="UP000326759"/>
    </source>
</evidence>
<proteinExistence type="predicted"/>
<keyword evidence="3" id="KW-1185">Reference proteome</keyword>
<keyword evidence="1" id="KW-0812">Transmembrane</keyword>
<evidence type="ECO:0008006" key="4">
    <source>
        <dbReference type="Google" id="ProtNLM"/>
    </source>
</evidence>
<dbReference type="EMBL" id="SEYY01004664">
    <property type="protein sequence ID" value="KAB7503688.1"/>
    <property type="molecule type" value="Genomic_DNA"/>
</dbReference>